<dbReference type="GO" id="GO:0005886">
    <property type="term" value="C:plasma membrane"/>
    <property type="evidence" value="ECO:0007669"/>
    <property type="project" value="UniProtKB-SubCell"/>
</dbReference>
<evidence type="ECO:0000313" key="7">
    <source>
        <dbReference type="EMBL" id="EGC04490.1"/>
    </source>
</evidence>
<dbReference type="PANTHER" id="PTHR30250:SF26">
    <property type="entry name" value="PSMA PROTEIN"/>
    <property type="match status" value="1"/>
</dbReference>
<keyword evidence="5 6" id="KW-0472">Membrane</keyword>
<feature type="transmembrane region" description="Helical" evidence="6">
    <location>
        <begin position="305"/>
        <end position="326"/>
    </location>
</feature>
<feature type="transmembrane region" description="Helical" evidence="6">
    <location>
        <begin position="377"/>
        <end position="395"/>
    </location>
</feature>
<comment type="subcellular location">
    <subcellularLocation>
        <location evidence="1">Cell membrane</location>
        <topology evidence="1">Multi-pass membrane protein</topology>
    </subcellularLocation>
</comment>
<evidence type="ECO:0000313" key="8">
    <source>
        <dbReference type="Proteomes" id="UP000004259"/>
    </source>
</evidence>
<keyword evidence="3 6" id="KW-0812">Transmembrane</keyword>
<feature type="transmembrane region" description="Helical" evidence="6">
    <location>
        <begin position="462"/>
        <end position="485"/>
    </location>
</feature>
<evidence type="ECO:0000256" key="1">
    <source>
        <dbReference type="ARBA" id="ARBA00004651"/>
    </source>
</evidence>
<feature type="transmembrane region" description="Helical" evidence="6">
    <location>
        <begin position="9"/>
        <end position="29"/>
    </location>
</feature>
<dbReference type="RefSeq" id="WP_002847187.1">
    <property type="nucleotide sequence ID" value="NZ_ADKM02000019.1"/>
</dbReference>
<feature type="transmembrane region" description="Helical" evidence="6">
    <location>
        <begin position="49"/>
        <end position="72"/>
    </location>
</feature>
<evidence type="ECO:0000256" key="5">
    <source>
        <dbReference type="ARBA" id="ARBA00023136"/>
    </source>
</evidence>
<feature type="transmembrane region" description="Helical" evidence="6">
    <location>
        <begin position="430"/>
        <end position="450"/>
    </location>
</feature>
<dbReference type="PANTHER" id="PTHR30250">
    <property type="entry name" value="PST FAMILY PREDICTED COLANIC ACID TRANSPORTER"/>
    <property type="match status" value="1"/>
</dbReference>
<gene>
    <name evidence="7" type="ORF">CUS_4800</name>
</gene>
<proteinExistence type="predicted"/>
<feature type="transmembrane region" description="Helical" evidence="6">
    <location>
        <begin position="338"/>
        <end position="356"/>
    </location>
</feature>
<feature type="transmembrane region" description="Helical" evidence="6">
    <location>
        <begin position="93"/>
        <end position="116"/>
    </location>
</feature>
<feature type="transmembrane region" description="Helical" evidence="6">
    <location>
        <begin position="186"/>
        <end position="206"/>
    </location>
</feature>
<feature type="transmembrane region" description="Helical" evidence="6">
    <location>
        <begin position="122"/>
        <end position="145"/>
    </location>
</feature>
<keyword evidence="4 6" id="KW-1133">Transmembrane helix</keyword>
<dbReference type="eggNOG" id="COG2244">
    <property type="taxonomic scope" value="Bacteria"/>
</dbReference>
<dbReference type="Proteomes" id="UP000004259">
    <property type="component" value="Unassembled WGS sequence"/>
</dbReference>
<dbReference type="AlphaFoldDB" id="E9S8A1"/>
<name>E9S8A1_RUMAL</name>
<protein>
    <submittedName>
        <fullName evidence="7">Putative membrane protein</fullName>
    </submittedName>
</protein>
<comment type="caution">
    <text evidence="7">The sequence shown here is derived from an EMBL/GenBank/DDBJ whole genome shotgun (WGS) entry which is preliminary data.</text>
</comment>
<reference evidence="7 8" key="1">
    <citation type="submission" date="2011-02" db="EMBL/GenBank/DDBJ databases">
        <authorList>
            <person name="Nelson K.E."/>
            <person name="Sutton G."/>
            <person name="Torralba M."/>
            <person name="Durkin S."/>
            <person name="Harkins D."/>
            <person name="Montgomery R."/>
            <person name="Ziemer C."/>
            <person name="Klaassens E."/>
            <person name="Ocuiv P."/>
            <person name="Morrison M."/>
        </authorList>
    </citation>
    <scope>NUCLEOTIDE SEQUENCE [LARGE SCALE GENOMIC DNA]</scope>
    <source>
        <strain evidence="7 8">8</strain>
    </source>
</reference>
<keyword evidence="2" id="KW-1003">Cell membrane</keyword>
<dbReference type="InterPro" id="IPR050833">
    <property type="entry name" value="Poly_Biosynth_Transport"/>
</dbReference>
<accession>E9S8A1</accession>
<sequence length="503" mass="56434">MGNSRGKKLALNTITSLLLQLTTIISGFIVPRLILGAFGSDVNGLVNSISQFLGVITLLDLGVGAVVQSSLYRPLAENDKDSISRIYVSASKFFKRLALILLGYVVILLIVYPLVINRDFDYWFSATLIGAICISSFSQYYFGIVNSLLLNADQKGYIQYSAQIITIILNTIACAILIYLGGSIQMVRLTTSLIFLLRPLYLVWYVKKHYNIDRKISYSEEPIKQKWNGMAQHFAAYVLGGTDNIVLTLFSTLANVSIYSVYNIVIIGVKNALLSMTNGFQSLIGEMLAKKELEKLKNFFGYVEWILHTGTTLIFGCTGVLLVSFVRVYTNGIDDADYIQPFFAILITIANAGHCLRLPYNILILAAGHYKQTQSNYNIAMIMNIVISIATVKLWGLVGVAIGTLVAMIYQTVWMAWYDSKNIINWPFKGFLKQCGVDVLTVLLASLATFKIPLLSVSYQAWLLQAIEVFICWLIIVMIINYIFYREKCSYLLKKTIRKFSRS</sequence>
<dbReference type="EMBL" id="ADKM02000019">
    <property type="protein sequence ID" value="EGC04490.1"/>
    <property type="molecule type" value="Genomic_DNA"/>
</dbReference>
<evidence type="ECO:0000256" key="2">
    <source>
        <dbReference type="ARBA" id="ARBA00022475"/>
    </source>
</evidence>
<evidence type="ECO:0000256" key="6">
    <source>
        <dbReference type="SAM" id="Phobius"/>
    </source>
</evidence>
<evidence type="ECO:0000256" key="3">
    <source>
        <dbReference type="ARBA" id="ARBA00022692"/>
    </source>
</evidence>
<keyword evidence="8" id="KW-1185">Reference proteome</keyword>
<evidence type="ECO:0000256" key="4">
    <source>
        <dbReference type="ARBA" id="ARBA00022989"/>
    </source>
</evidence>
<dbReference type="STRING" id="246199.CUS_4800"/>
<organism evidence="7 8">
    <name type="scientific">Ruminococcus albus 8</name>
    <dbReference type="NCBI Taxonomy" id="246199"/>
    <lineage>
        <taxon>Bacteria</taxon>
        <taxon>Bacillati</taxon>
        <taxon>Bacillota</taxon>
        <taxon>Clostridia</taxon>
        <taxon>Eubacteriales</taxon>
        <taxon>Oscillospiraceae</taxon>
        <taxon>Ruminococcus</taxon>
    </lineage>
</organism>
<feature type="transmembrane region" description="Helical" evidence="6">
    <location>
        <begin position="157"/>
        <end position="180"/>
    </location>
</feature>